<reference evidence="1" key="1">
    <citation type="submission" date="2006-10" db="EMBL/GenBank/DDBJ databases">
        <title>Complete sequence of Solibacter usitatus Ellin6076.</title>
        <authorList>
            <consortium name="US DOE Joint Genome Institute"/>
            <person name="Copeland A."/>
            <person name="Lucas S."/>
            <person name="Lapidus A."/>
            <person name="Barry K."/>
            <person name="Detter J.C."/>
            <person name="Glavina del Rio T."/>
            <person name="Hammon N."/>
            <person name="Israni S."/>
            <person name="Dalin E."/>
            <person name="Tice H."/>
            <person name="Pitluck S."/>
            <person name="Thompson L.S."/>
            <person name="Brettin T."/>
            <person name="Bruce D."/>
            <person name="Han C."/>
            <person name="Tapia R."/>
            <person name="Gilna P."/>
            <person name="Schmutz J."/>
            <person name="Larimer F."/>
            <person name="Land M."/>
            <person name="Hauser L."/>
            <person name="Kyrpides N."/>
            <person name="Mikhailova N."/>
            <person name="Janssen P.H."/>
            <person name="Kuske C.R."/>
            <person name="Richardson P."/>
        </authorList>
    </citation>
    <scope>NUCLEOTIDE SEQUENCE</scope>
    <source>
        <strain evidence="1">Ellin6076</strain>
    </source>
</reference>
<dbReference type="KEGG" id="sus:Acid_0665"/>
<dbReference type="eggNOG" id="COG2220">
    <property type="taxonomic scope" value="Bacteria"/>
</dbReference>
<dbReference type="Gene3D" id="3.60.15.10">
    <property type="entry name" value="Ribonuclease Z/Hydroxyacylglutathione hydrolase-like"/>
    <property type="match status" value="1"/>
</dbReference>
<dbReference type="STRING" id="234267.Acid_0665"/>
<gene>
    <name evidence="1" type="ordered locus">Acid_0665</name>
</gene>
<proteinExistence type="predicted"/>
<dbReference type="HOGENOM" id="CLU_1969074_0_0_0"/>
<organism evidence="1">
    <name type="scientific">Solibacter usitatus (strain Ellin6076)</name>
    <dbReference type="NCBI Taxonomy" id="234267"/>
    <lineage>
        <taxon>Bacteria</taxon>
        <taxon>Pseudomonadati</taxon>
        <taxon>Acidobacteriota</taxon>
        <taxon>Terriglobia</taxon>
        <taxon>Bryobacterales</taxon>
        <taxon>Solibacteraceae</taxon>
        <taxon>Candidatus Solibacter</taxon>
    </lineage>
</organism>
<dbReference type="EMBL" id="CP000473">
    <property type="protein sequence ID" value="ABJ81666.1"/>
    <property type="molecule type" value="Genomic_DNA"/>
</dbReference>
<name>Q02BA0_SOLUE</name>
<evidence type="ECO:0008006" key="2">
    <source>
        <dbReference type="Google" id="ProtNLM"/>
    </source>
</evidence>
<accession>Q02BA0</accession>
<dbReference type="AlphaFoldDB" id="Q02BA0"/>
<protein>
    <recommendedName>
        <fullName evidence="2">Metallo-beta-lactamase domain-containing protein</fullName>
    </recommendedName>
</protein>
<sequence>MLAECSAGATQHHLCWRAYILFGMDAVRLVPDPRFDPCSDEYITGPVTLRKLNGAACMPEALSPFDYVLLSHYHHSDNLDHAGQTSPGKAKVVLTTSGGAQRLGGNALGVEGWQSTDLPTSDGSVLR</sequence>
<dbReference type="InParanoid" id="Q02BA0"/>
<dbReference type="InterPro" id="IPR036866">
    <property type="entry name" value="RibonucZ/Hydroxyglut_hydro"/>
</dbReference>
<evidence type="ECO:0000313" key="1">
    <source>
        <dbReference type="EMBL" id="ABJ81666.1"/>
    </source>
</evidence>